<evidence type="ECO:0000313" key="3">
    <source>
        <dbReference type="EMBL" id="MXP78983.1"/>
    </source>
</evidence>
<dbReference type="Proteomes" id="UP000460412">
    <property type="component" value="Unassembled WGS sequence"/>
</dbReference>
<comment type="caution">
    <text evidence="3">The sequence shown here is derived from an EMBL/GenBank/DDBJ whole genome shotgun (WGS) entry which is preliminary data.</text>
</comment>
<dbReference type="InterPro" id="IPR022742">
    <property type="entry name" value="Hydrolase_4"/>
</dbReference>
<name>A0A7X3MM50_9FIRM</name>
<protein>
    <submittedName>
        <fullName evidence="3">Alpha/beta fold hydrolase</fullName>
    </submittedName>
</protein>
<accession>A0A7X3MM50</accession>
<keyword evidence="3" id="KW-0614">Plasmid</keyword>
<keyword evidence="4" id="KW-1185">Reference proteome</keyword>
<sequence>MKTKSKRKILIIVLSIVMVLLIAGDWALSVIIYNENFNQRFESDEAFIRRVEDFDGLQRTKYEFASNKGQKLTGYLYTTEEKPHGIVVMAHGFGGGGHNSYMDCANYFAHHGYCVFAYDATGNDESEGEGVGGLPQGVIDLDYAITFVEESGNFPDLPIVLFGHSWGGYSVCSVLTYHPEVKAVIACSGFNSSSDMFEAEGKKQAGNGIYLILPFVKLHERMKYGGYASNTAMDGFSESDAAIMILHSLDDEVVPAKYGYDIYYEKYKDDSRFRFIHFQDKGHNYFNDETYRDEFNAEFDKWLETLDYDYNVSENKERFSKDRADYIHKNLDREKRFNSLDLELFGDFVGFYDEKIHGVIKSEEAFEK</sequence>
<dbReference type="Pfam" id="PF12146">
    <property type="entry name" value="Hydrolase_4"/>
    <property type="match status" value="1"/>
</dbReference>
<dbReference type="AlphaFoldDB" id="A0A7X3MM50"/>
<dbReference type="EMBL" id="WUQX01000003">
    <property type="protein sequence ID" value="MXP78983.1"/>
    <property type="molecule type" value="Genomic_DNA"/>
</dbReference>
<dbReference type="GO" id="GO:0052689">
    <property type="term" value="F:carboxylic ester hydrolase activity"/>
    <property type="evidence" value="ECO:0007669"/>
    <property type="project" value="UniProtKB-ARBA"/>
</dbReference>
<evidence type="ECO:0000256" key="1">
    <source>
        <dbReference type="ARBA" id="ARBA00022801"/>
    </source>
</evidence>
<dbReference type="InterPro" id="IPR050261">
    <property type="entry name" value="FrsA_esterase"/>
</dbReference>
<gene>
    <name evidence="3" type="ORF">GN277_27840</name>
</gene>
<organism evidence="3 4">
    <name type="scientific">Sporofaciens musculi</name>
    <dbReference type="NCBI Taxonomy" id="2681861"/>
    <lineage>
        <taxon>Bacteria</taxon>
        <taxon>Bacillati</taxon>
        <taxon>Bacillota</taxon>
        <taxon>Clostridia</taxon>
        <taxon>Lachnospirales</taxon>
        <taxon>Lachnospiraceae</taxon>
        <taxon>Sporofaciens</taxon>
    </lineage>
</organism>
<dbReference type="InterPro" id="IPR029058">
    <property type="entry name" value="AB_hydrolase_fold"/>
</dbReference>
<dbReference type="Gene3D" id="3.40.50.1820">
    <property type="entry name" value="alpha/beta hydrolase"/>
    <property type="match status" value="1"/>
</dbReference>
<dbReference type="PANTHER" id="PTHR22946">
    <property type="entry name" value="DIENELACTONE HYDROLASE DOMAIN-CONTAINING PROTEIN-RELATED"/>
    <property type="match status" value="1"/>
</dbReference>
<keyword evidence="1 3" id="KW-0378">Hydrolase</keyword>
<dbReference type="RefSeq" id="WP_159757434.1">
    <property type="nucleotide sequence ID" value="NZ_WUQX01000003.1"/>
</dbReference>
<geneLocation type="plasmid" evidence="3">
    <name>unnamed</name>
</geneLocation>
<dbReference type="PANTHER" id="PTHR22946:SF9">
    <property type="entry name" value="POLYKETIDE TRANSFERASE AF380"/>
    <property type="match status" value="1"/>
</dbReference>
<evidence type="ECO:0000259" key="2">
    <source>
        <dbReference type="Pfam" id="PF12146"/>
    </source>
</evidence>
<proteinExistence type="predicted"/>
<reference evidence="3 4" key="1">
    <citation type="submission" date="2019-12" db="EMBL/GenBank/DDBJ databases">
        <title>Sporaefaciens musculi gen. nov., sp. nov., a novel bacterium isolated from the caecum of an obese mouse.</title>
        <authorList>
            <person name="Rasmussen T.S."/>
            <person name="Streidl T."/>
            <person name="Hitch T.C.A."/>
            <person name="Wortmann E."/>
            <person name="Deptula P."/>
            <person name="Hansen M."/>
            <person name="Nielsen D.S."/>
            <person name="Clavel T."/>
            <person name="Vogensen F.K."/>
        </authorList>
    </citation>
    <scope>NUCLEOTIDE SEQUENCE [LARGE SCALE GENOMIC DNA]</scope>
    <source>
        <strain evidence="3 4">WCA-9-b2</strain>
        <plasmid evidence="3">unnamed</plasmid>
    </source>
</reference>
<feature type="domain" description="Serine aminopeptidase S33" evidence="2">
    <location>
        <begin position="82"/>
        <end position="195"/>
    </location>
</feature>
<evidence type="ECO:0000313" key="4">
    <source>
        <dbReference type="Proteomes" id="UP000460412"/>
    </source>
</evidence>
<dbReference type="SUPFAM" id="SSF53474">
    <property type="entry name" value="alpha/beta-Hydrolases"/>
    <property type="match status" value="1"/>
</dbReference>